<evidence type="ECO:0000313" key="1">
    <source>
        <dbReference type="EMBL" id="KAH7925261.1"/>
    </source>
</evidence>
<dbReference type="Proteomes" id="UP000790709">
    <property type="component" value="Unassembled WGS sequence"/>
</dbReference>
<accession>A0ACB8BJ62</accession>
<organism evidence="1 2">
    <name type="scientific">Leucogyrophana mollusca</name>
    <dbReference type="NCBI Taxonomy" id="85980"/>
    <lineage>
        <taxon>Eukaryota</taxon>
        <taxon>Fungi</taxon>
        <taxon>Dikarya</taxon>
        <taxon>Basidiomycota</taxon>
        <taxon>Agaricomycotina</taxon>
        <taxon>Agaricomycetes</taxon>
        <taxon>Agaricomycetidae</taxon>
        <taxon>Boletales</taxon>
        <taxon>Boletales incertae sedis</taxon>
        <taxon>Leucogyrophana</taxon>
    </lineage>
</organism>
<sequence length="188" mass="20961">MRGPVTWDRLLLTFCDICALACCHATGQSMGFFATTAPFPFDPCSGNLSTAPVLYILAAIARGYDCSICPGIFGLPAFTSHCGLSRGCIQYSTRGTLHASPSLEYSRFQVARLNRLEPEARDVACRSLITLSMFRPLGRHVLQMPFSIWSVQSHPQYYIVALPVWWISNYQRVVPTLRAKMPEPQLRA</sequence>
<proteinExistence type="predicted"/>
<evidence type="ECO:0000313" key="2">
    <source>
        <dbReference type="Proteomes" id="UP000790709"/>
    </source>
</evidence>
<reference evidence="1" key="1">
    <citation type="journal article" date="2021" name="New Phytol.">
        <title>Evolutionary innovations through gain and loss of genes in the ectomycorrhizal Boletales.</title>
        <authorList>
            <person name="Wu G."/>
            <person name="Miyauchi S."/>
            <person name="Morin E."/>
            <person name="Kuo A."/>
            <person name="Drula E."/>
            <person name="Varga T."/>
            <person name="Kohler A."/>
            <person name="Feng B."/>
            <person name="Cao Y."/>
            <person name="Lipzen A."/>
            <person name="Daum C."/>
            <person name="Hundley H."/>
            <person name="Pangilinan J."/>
            <person name="Johnson J."/>
            <person name="Barry K."/>
            <person name="LaButti K."/>
            <person name="Ng V."/>
            <person name="Ahrendt S."/>
            <person name="Min B."/>
            <person name="Choi I.G."/>
            <person name="Park H."/>
            <person name="Plett J.M."/>
            <person name="Magnuson J."/>
            <person name="Spatafora J.W."/>
            <person name="Nagy L.G."/>
            <person name="Henrissat B."/>
            <person name="Grigoriev I.V."/>
            <person name="Yang Z.L."/>
            <person name="Xu J."/>
            <person name="Martin F.M."/>
        </authorList>
    </citation>
    <scope>NUCLEOTIDE SEQUENCE</scope>
    <source>
        <strain evidence="1">KUC20120723A-06</strain>
    </source>
</reference>
<keyword evidence="2" id="KW-1185">Reference proteome</keyword>
<protein>
    <submittedName>
        <fullName evidence="1">Uncharacterized protein</fullName>
    </submittedName>
</protein>
<gene>
    <name evidence="1" type="ORF">BV22DRAFT_452470</name>
</gene>
<name>A0ACB8BJ62_9AGAM</name>
<dbReference type="EMBL" id="MU266406">
    <property type="protein sequence ID" value="KAH7925261.1"/>
    <property type="molecule type" value="Genomic_DNA"/>
</dbReference>
<comment type="caution">
    <text evidence="1">The sequence shown here is derived from an EMBL/GenBank/DDBJ whole genome shotgun (WGS) entry which is preliminary data.</text>
</comment>